<dbReference type="EMBL" id="BAABFA010000010">
    <property type="protein sequence ID" value="GAA4464861.1"/>
    <property type="molecule type" value="Genomic_DNA"/>
</dbReference>
<dbReference type="Proteomes" id="UP001500067">
    <property type="component" value="Unassembled WGS sequence"/>
</dbReference>
<keyword evidence="2" id="KW-1185">Reference proteome</keyword>
<evidence type="ECO:0000313" key="2">
    <source>
        <dbReference type="Proteomes" id="UP001500067"/>
    </source>
</evidence>
<protein>
    <submittedName>
        <fullName evidence="1">Uncharacterized protein</fullName>
    </submittedName>
</protein>
<accession>A0ABP8NGD4</accession>
<name>A0ABP8NGD4_9BACT</name>
<evidence type="ECO:0000313" key="1">
    <source>
        <dbReference type="EMBL" id="GAA4464861.1"/>
    </source>
</evidence>
<reference evidence="2" key="1">
    <citation type="journal article" date="2019" name="Int. J. Syst. Evol. Microbiol.">
        <title>The Global Catalogue of Microorganisms (GCM) 10K type strain sequencing project: providing services to taxonomists for standard genome sequencing and annotation.</title>
        <authorList>
            <consortium name="The Broad Institute Genomics Platform"/>
            <consortium name="The Broad Institute Genome Sequencing Center for Infectious Disease"/>
            <person name="Wu L."/>
            <person name="Ma J."/>
        </authorList>
    </citation>
    <scope>NUCLEOTIDE SEQUENCE [LARGE SCALE GENOMIC DNA]</scope>
    <source>
        <strain evidence="2">JCM 32105</strain>
    </source>
</reference>
<sequence length="262" mass="28276">MPARMPGTWQAQPIKIDGDCTDWPSPYPNYDAKAMVAYATSNDAENLYVTIQTGDPLTQIKILKQGMAVMIDTGGRKDASFVINYPLQNPDDLSELFAQNKDGGTSSHLSRQFDQKLQKSAEGCNQYSLDGFGPCNGGYMVSQSAPCGVRVTLRIDEYKQLVWEAVVPFKAILNKSNISAADAGKAISVCYAIKAFKAPSTKADNAATPMNNNMGGQTGMPGGRMNSMQMNSPGTVRASGGPNGHLYESTKTWKHFGLAWGK</sequence>
<comment type="caution">
    <text evidence="1">The sequence shown here is derived from an EMBL/GenBank/DDBJ whole genome shotgun (WGS) entry which is preliminary data.</text>
</comment>
<proteinExistence type="predicted"/>
<organism evidence="1 2">
    <name type="scientific">Nemorincola caseinilytica</name>
    <dbReference type="NCBI Taxonomy" id="2054315"/>
    <lineage>
        <taxon>Bacteria</taxon>
        <taxon>Pseudomonadati</taxon>
        <taxon>Bacteroidota</taxon>
        <taxon>Chitinophagia</taxon>
        <taxon>Chitinophagales</taxon>
        <taxon>Chitinophagaceae</taxon>
        <taxon>Nemorincola</taxon>
    </lineage>
</organism>
<gene>
    <name evidence="1" type="ORF">GCM10023093_16050</name>
</gene>